<dbReference type="EMBL" id="CP038231">
    <property type="protein sequence ID" value="QDH12874.1"/>
    <property type="molecule type" value="Genomic_DNA"/>
</dbReference>
<dbReference type="Proteomes" id="UP000318709">
    <property type="component" value="Chromosome"/>
</dbReference>
<dbReference type="AlphaFoldDB" id="A0A4Y6U6U3"/>
<reference evidence="1 2" key="1">
    <citation type="submission" date="2019-03" db="EMBL/GenBank/DDBJ databases">
        <title>The complete genome sequence of Swingsia_sp. F3b2 LMG30590(T).</title>
        <authorList>
            <person name="Chua K.-O."/>
            <person name="Chan K.-G."/>
            <person name="See-Too W.-S."/>
        </authorList>
    </citation>
    <scope>NUCLEOTIDE SEQUENCE [LARGE SCALE GENOMIC DNA]</scope>
    <source>
        <strain evidence="1 2">F3b2</strain>
    </source>
</reference>
<evidence type="ECO:0000313" key="1">
    <source>
        <dbReference type="EMBL" id="QDH12874.1"/>
    </source>
</evidence>
<keyword evidence="2" id="KW-1185">Reference proteome</keyword>
<name>A0A4Y6U6U3_9PROT</name>
<evidence type="ECO:0000313" key="2">
    <source>
        <dbReference type="Proteomes" id="UP000318709"/>
    </source>
</evidence>
<dbReference type="KEGG" id="swf:E3E12_00120"/>
<gene>
    <name evidence="1" type="ORF">E3E12_00120</name>
</gene>
<dbReference type="RefSeq" id="WP_141442516.1">
    <property type="nucleotide sequence ID" value="NZ_CP038231.1"/>
</dbReference>
<proteinExistence type="predicted"/>
<sequence>MVHTMILGDPATFPHLGETVQVEIATDGRRLLANPHGYPTIAVPDSGYSRPPAGAKGVVVKIIPTDDDQGHHMAIVDF</sequence>
<organism evidence="1 2">
    <name type="scientific">Formicincola oecophyllae</name>
    <dbReference type="NCBI Taxonomy" id="2558361"/>
    <lineage>
        <taxon>Bacteria</taxon>
        <taxon>Pseudomonadati</taxon>
        <taxon>Pseudomonadota</taxon>
        <taxon>Alphaproteobacteria</taxon>
        <taxon>Acetobacterales</taxon>
        <taxon>Acetobacteraceae</taxon>
        <taxon>Formicincola</taxon>
    </lineage>
</organism>
<protein>
    <submittedName>
        <fullName evidence="1">Uncharacterized protein</fullName>
    </submittedName>
</protein>
<accession>A0A4Y6U6U3</accession>